<dbReference type="Pfam" id="PF23317">
    <property type="entry name" value="YVC1_C"/>
    <property type="match status" value="1"/>
</dbReference>
<evidence type="ECO:0000259" key="4">
    <source>
        <dbReference type="Pfam" id="PF23317"/>
    </source>
</evidence>
<proteinExistence type="predicted"/>
<evidence type="ECO:0000256" key="2">
    <source>
        <dbReference type="SAM" id="MobiDB-lite"/>
    </source>
</evidence>
<feature type="compositionally biased region" description="Basic and acidic residues" evidence="2">
    <location>
        <begin position="183"/>
        <end position="197"/>
    </location>
</feature>
<keyword evidence="1" id="KW-0175">Coiled coil</keyword>
<keyword evidence="3" id="KW-0472">Membrane</keyword>
<dbReference type="InterPro" id="IPR052971">
    <property type="entry name" value="TRP_calcium_channel"/>
</dbReference>
<dbReference type="PANTHER" id="PTHR35859:SF5">
    <property type="entry name" value="ION TRANSPORT DOMAIN-CONTAINING PROTEIN"/>
    <property type="match status" value="1"/>
</dbReference>
<evidence type="ECO:0000256" key="1">
    <source>
        <dbReference type="SAM" id="Coils"/>
    </source>
</evidence>
<evidence type="ECO:0000313" key="5">
    <source>
        <dbReference type="EMBL" id="EJP68057.1"/>
    </source>
</evidence>
<feature type="transmembrane region" description="Helical" evidence="3">
    <location>
        <begin position="333"/>
        <end position="350"/>
    </location>
</feature>
<dbReference type="AlphaFoldDB" id="J4URD6"/>
<keyword evidence="6" id="KW-1185">Reference proteome</keyword>
<feature type="transmembrane region" description="Helical" evidence="3">
    <location>
        <begin position="469"/>
        <end position="489"/>
    </location>
</feature>
<feature type="region of interest" description="Disordered" evidence="2">
    <location>
        <begin position="183"/>
        <end position="245"/>
    </location>
</feature>
<dbReference type="InParanoid" id="J4URD6"/>
<keyword evidence="3" id="KW-1133">Transmembrane helix</keyword>
<dbReference type="PANTHER" id="PTHR35859">
    <property type="entry name" value="NONSELECTIVE CATION CHANNEL PROTEIN"/>
    <property type="match status" value="1"/>
</dbReference>
<sequence>MTAAFTCHVLEMARDESVDTAPYDWCPLPDINDDDEFRSVIKKLSMYAAFPLFFIAGVGANGLTTLISQTHQATASVANHELPSRRYFDSAIELPSTFEQLRTTPAGACLRDLANHLAETCQNPLIVNALLALKWHYDTERQDQTLSEARSSACEIVAWRFLALLSDADAMRFCLCEIPDSRAPRRPSRDGRGRDEEAQQQQQQQQQYPATETAPLLPRRRRLAKTSPNGMRLRPPGGSSRQSLCLDDAMTPAGGVGDADPAVTFRTLNGLEMAVVSGAKRFLGRSVVQRIVAGIWHGDIIFWDTLSVRATKRPCLYDPAKTDLYSRLRVPKYLKTFEAFFFLIFLYLYYTVLIQRVIESVTATEAVLWVWIAAFCYDEFSEWLDAGSVFYVTDIWNVCDLIMMLLGCVFAVLRITGVIRQSTALNNTAFDILALEALFLVPRMCSLLSLNPSWGILIPCLKEMTMDFIKFMVIILIIYCGFLTTFSLLGRDHFTLVQMAGVLGKIFFGSSYVGFDIMHDIDPYFGPPLMIVFITMSTFLLMGSLAGLLANSFARVMDAAHVEYVYVYSVYVLEASTSNRLTHFYPPFNLLALLVFRPWRLVLRGDDAFRRARIWLLKVTHTPIVAVIRLYEMLTRRSAADGLSPLSGSIMAPGGGFRRAESRLDAERPERGRRRAKRRRLVLHSQERTAVEQGSAEVDRVALETRIGELNSKIDKLTDLVIEMKRREDSHLRNQDS</sequence>
<gene>
    <name evidence="5" type="ORF">BBA_02953</name>
</gene>
<protein>
    <submittedName>
        <fullName evidence="5">Ion transporter</fullName>
    </submittedName>
</protein>
<feature type="transmembrane region" description="Helical" evidence="3">
    <location>
        <begin position="395"/>
        <end position="416"/>
    </location>
</feature>
<feature type="coiled-coil region" evidence="1">
    <location>
        <begin position="700"/>
        <end position="727"/>
    </location>
</feature>
<dbReference type="Proteomes" id="UP000002762">
    <property type="component" value="Unassembled WGS sequence"/>
</dbReference>
<dbReference type="HOGENOM" id="CLU_014699_0_0_1"/>
<feature type="transmembrane region" description="Helical" evidence="3">
    <location>
        <begin position="527"/>
        <end position="550"/>
    </location>
</feature>
<reference evidence="5 6" key="1">
    <citation type="journal article" date="2012" name="Sci. Rep.">
        <title>Genomic perspectives on the evolution of fungal entomopathogenicity in Beauveria bassiana.</title>
        <authorList>
            <person name="Xiao G."/>
            <person name="Ying S.H."/>
            <person name="Zheng P."/>
            <person name="Wang Z.L."/>
            <person name="Zhang S."/>
            <person name="Xie X.Q."/>
            <person name="Shang Y."/>
            <person name="St Leger R.J."/>
            <person name="Zhao G.P."/>
            <person name="Wang C."/>
            <person name="Feng M.G."/>
        </authorList>
    </citation>
    <scope>NUCLEOTIDE SEQUENCE [LARGE SCALE GENOMIC DNA]</scope>
    <source>
        <strain evidence="5 6">ARSEF 2860</strain>
    </source>
</reference>
<dbReference type="RefSeq" id="XP_008596272.1">
    <property type="nucleotide sequence ID" value="XM_008598050.1"/>
</dbReference>
<evidence type="ECO:0000313" key="6">
    <source>
        <dbReference type="Proteomes" id="UP000002762"/>
    </source>
</evidence>
<keyword evidence="3" id="KW-0812">Transmembrane</keyword>
<evidence type="ECO:0000256" key="3">
    <source>
        <dbReference type="SAM" id="Phobius"/>
    </source>
</evidence>
<dbReference type="EMBL" id="JH725155">
    <property type="protein sequence ID" value="EJP68057.1"/>
    <property type="molecule type" value="Genomic_DNA"/>
</dbReference>
<dbReference type="OrthoDB" id="310870at2759"/>
<organism evidence="5 6">
    <name type="scientific">Beauveria bassiana (strain ARSEF 2860)</name>
    <name type="common">White muscardine disease fungus</name>
    <name type="synonym">Tritirachium shiotae</name>
    <dbReference type="NCBI Taxonomy" id="655819"/>
    <lineage>
        <taxon>Eukaryota</taxon>
        <taxon>Fungi</taxon>
        <taxon>Dikarya</taxon>
        <taxon>Ascomycota</taxon>
        <taxon>Pezizomycotina</taxon>
        <taxon>Sordariomycetes</taxon>
        <taxon>Hypocreomycetidae</taxon>
        <taxon>Hypocreales</taxon>
        <taxon>Cordycipitaceae</taxon>
        <taxon>Beauveria</taxon>
    </lineage>
</organism>
<dbReference type="STRING" id="655819.J4URD6"/>
<feature type="domain" description="Calcium channel YVC1-like C-terminal transmembrane" evidence="4">
    <location>
        <begin position="342"/>
        <end position="635"/>
    </location>
</feature>
<feature type="transmembrane region" description="Helical" evidence="3">
    <location>
        <begin position="47"/>
        <end position="67"/>
    </location>
</feature>
<name>J4URD6_BEAB2</name>
<accession>J4URD6</accession>
<dbReference type="GeneID" id="19885965"/>
<dbReference type="InterPro" id="IPR056336">
    <property type="entry name" value="YVC1_C"/>
</dbReference>
<feature type="transmembrane region" description="Helical" evidence="3">
    <location>
        <begin position="496"/>
        <end position="515"/>
    </location>
</feature>